<gene>
    <name evidence="1" type="ORF">A3B86_00705</name>
</gene>
<sequence length="168" mass="19311">MKAQILNVHDSHGSVFTLSLESSRDDKKVMEFLRKQLMRRGLSCFYIYKVLTVGKNLLHLSFSESGPRMAKVDGLWNPNRDDQKFPVLVLEDKITETVNGDYTASSQNLPLCHWCKKEVWGVNRIAVEVYVLEGNSFEKKLVQVHDKCQDIREKQIASIPFPELTITI</sequence>
<comment type="caution">
    <text evidence="1">The sequence shown here is derived from an EMBL/GenBank/DDBJ whole genome shotgun (WGS) entry which is preliminary data.</text>
</comment>
<proteinExistence type="predicted"/>
<dbReference type="EMBL" id="MGJN01000004">
    <property type="protein sequence ID" value="OGN07600.1"/>
    <property type="molecule type" value="Genomic_DNA"/>
</dbReference>
<dbReference type="AlphaFoldDB" id="A0A1F8F4R8"/>
<protein>
    <submittedName>
        <fullName evidence="1">Uncharacterized protein</fullName>
    </submittedName>
</protein>
<evidence type="ECO:0000313" key="2">
    <source>
        <dbReference type="Proteomes" id="UP000176834"/>
    </source>
</evidence>
<reference evidence="1 2" key="1">
    <citation type="journal article" date="2016" name="Nat. Commun.">
        <title>Thousands of microbial genomes shed light on interconnected biogeochemical processes in an aquifer system.</title>
        <authorList>
            <person name="Anantharaman K."/>
            <person name="Brown C.T."/>
            <person name="Hug L.A."/>
            <person name="Sharon I."/>
            <person name="Castelle C.J."/>
            <person name="Probst A.J."/>
            <person name="Thomas B.C."/>
            <person name="Singh A."/>
            <person name="Wilkins M.J."/>
            <person name="Karaoz U."/>
            <person name="Brodie E.L."/>
            <person name="Williams K.H."/>
            <person name="Hubbard S.S."/>
            <person name="Banfield J.F."/>
        </authorList>
    </citation>
    <scope>NUCLEOTIDE SEQUENCE [LARGE SCALE GENOMIC DNA]</scope>
</reference>
<evidence type="ECO:0000313" key="1">
    <source>
        <dbReference type="EMBL" id="OGN07600.1"/>
    </source>
</evidence>
<dbReference type="Proteomes" id="UP000176834">
    <property type="component" value="Unassembled WGS sequence"/>
</dbReference>
<name>A0A1F8F4R8_9BACT</name>
<accession>A0A1F8F4R8</accession>
<organism evidence="1 2">
    <name type="scientific">Candidatus Yanofskybacteria bacterium RIFCSPHIGHO2_02_FULL_38_22b</name>
    <dbReference type="NCBI Taxonomy" id="1802673"/>
    <lineage>
        <taxon>Bacteria</taxon>
        <taxon>Candidatus Yanofskyibacteriota</taxon>
    </lineage>
</organism>